<protein>
    <submittedName>
        <fullName evidence="2">Uncharacterized protein</fullName>
    </submittedName>
</protein>
<keyword evidence="3" id="KW-1185">Reference proteome</keyword>
<gene>
    <name evidence="2" type="ORF">HQ865_18455</name>
</gene>
<reference evidence="2 3" key="1">
    <citation type="submission" date="2020-05" db="EMBL/GenBank/DDBJ databases">
        <title>Mucilaginibacter mali sp. nov.</title>
        <authorList>
            <person name="Kim H.S."/>
            <person name="Lee K.C."/>
            <person name="Suh M.K."/>
            <person name="Kim J.-S."/>
            <person name="Han K.-I."/>
            <person name="Eom M.K."/>
            <person name="Shin Y.K."/>
            <person name="Lee J.-S."/>
        </authorList>
    </citation>
    <scope>NUCLEOTIDE SEQUENCE [LARGE SCALE GENOMIC DNA]</scope>
    <source>
        <strain evidence="2 3">G2-14</strain>
    </source>
</reference>
<evidence type="ECO:0000256" key="1">
    <source>
        <dbReference type="SAM" id="SignalP"/>
    </source>
</evidence>
<accession>A0A7D4UN63</accession>
<feature type="signal peptide" evidence="1">
    <location>
        <begin position="1"/>
        <end position="23"/>
    </location>
</feature>
<dbReference type="RefSeq" id="WP_173416320.1">
    <property type="nucleotide sequence ID" value="NZ_CP054139.1"/>
</dbReference>
<sequence length="292" mass="32146">MEKKTLLLLAFLLALFLALKSMAQKLPNRQETSLPAPAGIKIDGNATEWAGQYQAYNKGAQIFYTIANDNANLYLVIHADRSRVIEKIMEGGVSFTISTSGKLNGDKNAVVLFPCLMIGECKSILSAAGKKLSAGRVALPTDEVYNIPKNPDYVKPNKDLAEKSKVIKITGFAAIADTITGTAGPKNAYYRALPLRAHNFRYLPVANADNIQAATQFDAKGEYTYELSIPLKLLNMSAEKQDKFSYNITLNARGEDSRPGNTWYYSMIDRESLNMDLENPTDLSGTYVLTKP</sequence>
<dbReference type="AlphaFoldDB" id="A0A7D4UN63"/>
<dbReference type="Proteomes" id="UP000505355">
    <property type="component" value="Chromosome"/>
</dbReference>
<evidence type="ECO:0000313" key="2">
    <source>
        <dbReference type="EMBL" id="QKJ31661.1"/>
    </source>
</evidence>
<dbReference type="KEGG" id="mmab:HQ865_18455"/>
<evidence type="ECO:0000313" key="3">
    <source>
        <dbReference type="Proteomes" id="UP000505355"/>
    </source>
</evidence>
<organism evidence="2 3">
    <name type="scientific">Mucilaginibacter mali</name>
    <dbReference type="NCBI Taxonomy" id="2740462"/>
    <lineage>
        <taxon>Bacteria</taxon>
        <taxon>Pseudomonadati</taxon>
        <taxon>Bacteroidota</taxon>
        <taxon>Sphingobacteriia</taxon>
        <taxon>Sphingobacteriales</taxon>
        <taxon>Sphingobacteriaceae</taxon>
        <taxon>Mucilaginibacter</taxon>
    </lineage>
</organism>
<dbReference type="EMBL" id="CP054139">
    <property type="protein sequence ID" value="QKJ31661.1"/>
    <property type="molecule type" value="Genomic_DNA"/>
</dbReference>
<keyword evidence="1" id="KW-0732">Signal</keyword>
<proteinExistence type="predicted"/>
<feature type="chain" id="PRO_5028868115" evidence="1">
    <location>
        <begin position="24"/>
        <end position="292"/>
    </location>
</feature>
<name>A0A7D4UN63_9SPHI</name>